<evidence type="ECO:0000313" key="6">
    <source>
        <dbReference type="Proteomes" id="UP000515156"/>
    </source>
</evidence>
<evidence type="ECO:0000256" key="1">
    <source>
        <dbReference type="ARBA" id="ARBA00004613"/>
    </source>
</evidence>
<dbReference type="InterPro" id="IPR009079">
    <property type="entry name" value="4_helix_cytokine-like_core"/>
</dbReference>
<dbReference type="KEGG" id="muo:115479907"/>
<dbReference type="AlphaFoldDB" id="A0A6P7ZFA5"/>
<evidence type="ECO:0000256" key="3">
    <source>
        <dbReference type="ARBA" id="ARBA00022514"/>
    </source>
</evidence>
<dbReference type="GO" id="GO:0008083">
    <property type="term" value="F:growth factor activity"/>
    <property type="evidence" value="ECO:0007669"/>
    <property type="project" value="TreeGrafter"/>
</dbReference>
<reference evidence="7" key="2">
    <citation type="submission" date="2025-08" db="UniProtKB">
        <authorList>
            <consortium name="RefSeq"/>
        </authorList>
    </citation>
    <scope>IDENTIFICATION</scope>
</reference>
<keyword evidence="6" id="KW-1185">Reference proteome</keyword>
<dbReference type="Gene3D" id="1.20.1250.10">
    <property type="match status" value="1"/>
</dbReference>
<dbReference type="InterPro" id="IPR001581">
    <property type="entry name" value="Leukemia_IF/oncostatin"/>
</dbReference>
<dbReference type="GO" id="GO:0048861">
    <property type="term" value="P:leukemia inhibitory factor signaling pathway"/>
    <property type="evidence" value="ECO:0007669"/>
    <property type="project" value="TreeGrafter"/>
</dbReference>
<proteinExistence type="predicted"/>
<comment type="function">
    <text evidence="5">LIF has the capacity to induce terminal differentiation in leukemic cells. Its activities include the induction of hematopoietic differentiation in normal and myeloid leukemia cells, the induction of neuronal cell differentiation, and the stimulation of acute-phase protein synthesis in hepatocytes.</text>
</comment>
<evidence type="ECO:0000313" key="7">
    <source>
        <dbReference type="RefSeq" id="XP_030074090.1"/>
    </source>
</evidence>
<gene>
    <name evidence="7" type="primary">LOC115479907</name>
</gene>
<organism evidence="6 7">
    <name type="scientific">Microcaecilia unicolor</name>
    <dbReference type="NCBI Taxonomy" id="1415580"/>
    <lineage>
        <taxon>Eukaryota</taxon>
        <taxon>Metazoa</taxon>
        <taxon>Chordata</taxon>
        <taxon>Craniata</taxon>
        <taxon>Vertebrata</taxon>
        <taxon>Euteleostomi</taxon>
        <taxon>Amphibia</taxon>
        <taxon>Gymnophiona</taxon>
        <taxon>Siphonopidae</taxon>
        <taxon>Microcaecilia</taxon>
    </lineage>
</organism>
<evidence type="ECO:0000256" key="5">
    <source>
        <dbReference type="ARBA" id="ARBA00024822"/>
    </source>
</evidence>
<dbReference type="GO" id="GO:0005146">
    <property type="term" value="F:leukemia inhibitory factor receptor binding"/>
    <property type="evidence" value="ECO:0007669"/>
    <property type="project" value="InterPro"/>
</dbReference>
<dbReference type="Proteomes" id="UP000515156">
    <property type="component" value="Chromosome 11"/>
</dbReference>
<keyword evidence="3" id="KW-0202">Cytokine</keyword>
<dbReference type="GO" id="GO:0045595">
    <property type="term" value="P:regulation of cell differentiation"/>
    <property type="evidence" value="ECO:0007669"/>
    <property type="project" value="TreeGrafter"/>
</dbReference>
<evidence type="ECO:0000256" key="4">
    <source>
        <dbReference type="ARBA" id="ARBA00022525"/>
    </source>
</evidence>
<dbReference type="GO" id="GO:0005125">
    <property type="term" value="F:cytokine activity"/>
    <property type="evidence" value="ECO:0007669"/>
    <property type="project" value="UniProtKB-KW"/>
</dbReference>
<dbReference type="GO" id="GO:0005615">
    <property type="term" value="C:extracellular space"/>
    <property type="evidence" value="ECO:0007669"/>
    <property type="project" value="UniProtKB-KW"/>
</dbReference>
<dbReference type="PANTHER" id="PTHR10633:SF0">
    <property type="entry name" value="LEUKEMIA INHIBITORY FACTOR"/>
    <property type="match status" value="1"/>
</dbReference>
<evidence type="ECO:0000256" key="2">
    <source>
        <dbReference type="ARBA" id="ARBA00016836"/>
    </source>
</evidence>
<dbReference type="SMART" id="SM00080">
    <property type="entry name" value="LIF_OSM"/>
    <property type="match status" value="1"/>
</dbReference>
<comment type="subcellular location">
    <subcellularLocation>
        <location evidence="1">Secreted</location>
    </subcellularLocation>
</comment>
<keyword evidence="4" id="KW-0964">Secreted</keyword>
<name>A0A6P7ZFA5_9AMPH</name>
<dbReference type="Pfam" id="PF01291">
    <property type="entry name" value="LIF_OSM"/>
    <property type="match status" value="1"/>
</dbReference>
<dbReference type="GeneID" id="115479907"/>
<dbReference type="SUPFAM" id="SSF47266">
    <property type="entry name" value="4-helical cytokines"/>
    <property type="match status" value="1"/>
</dbReference>
<dbReference type="RefSeq" id="XP_030074090.1">
    <property type="nucleotide sequence ID" value="XM_030218230.1"/>
</dbReference>
<dbReference type="PRINTS" id="PR01883">
    <property type="entry name" value="LEUKAEMIAIF"/>
</dbReference>
<dbReference type="PANTHER" id="PTHR10633">
    <property type="entry name" value="LEUKEMIA INHIBITORY FACTOR"/>
    <property type="match status" value="1"/>
</dbReference>
<dbReference type="InterPro" id="IPR003624">
    <property type="entry name" value="Leukemia_IF"/>
</dbReference>
<protein>
    <recommendedName>
        <fullName evidence="2">Leukemia inhibitory factor</fullName>
    </recommendedName>
</protein>
<sequence length="240" mass="26785">MGAGAKPTATASCSYLMKMAAATSHAVLYGLILCLNPVTSSLTACSVCGNNILSQSKSKARIMEDKAEKLFNAYVSELELQPYVSICDEPVAWFPTNLTKLPEREMLKEIYTTLLNLGTTFILMIEQQKALNSESSLVENLNLEERNIKGFQSNIFCCLCMKKALSDDISLVDIPSTSDVFQQKCEGCRVLKSYLKFIKEVIVGLEGIKKEGNKKQRSRKRKLIRAPLHYKTALHSFLNK</sequence>
<dbReference type="GO" id="GO:0008284">
    <property type="term" value="P:positive regulation of cell population proliferation"/>
    <property type="evidence" value="ECO:0007669"/>
    <property type="project" value="TreeGrafter"/>
</dbReference>
<dbReference type="GO" id="GO:0006955">
    <property type="term" value="P:immune response"/>
    <property type="evidence" value="ECO:0007669"/>
    <property type="project" value="InterPro"/>
</dbReference>
<reference evidence="6" key="1">
    <citation type="submission" date="2024-06" db="UniProtKB">
        <authorList>
            <consortium name="RefSeq"/>
        </authorList>
    </citation>
    <scope>NUCLEOTIDE SEQUENCE [LARGE SCALE GENOMIC DNA]</scope>
</reference>
<dbReference type="OrthoDB" id="9902088at2759"/>
<dbReference type="InParanoid" id="A0A6P7ZFA5"/>
<accession>A0A6P7ZFA5</accession>